<geneLocation type="mitochondrion" evidence="6"/>
<dbReference type="GO" id="GO:1990904">
    <property type="term" value="C:ribonucleoprotein complex"/>
    <property type="evidence" value="ECO:0007669"/>
    <property type="project" value="UniProtKB-KW"/>
</dbReference>
<dbReference type="GO" id="GO:0003735">
    <property type="term" value="F:structural constituent of ribosome"/>
    <property type="evidence" value="ECO:0007669"/>
    <property type="project" value="InterPro"/>
</dbReference>
<evidence type="ECO:0000256" key="1">
    <source>
        <dbReference type="ARBA" id="ARBA00007151"/>
    </source>
</evidence>
<dbReference type="RefSeq" id="YP_010134150.1">
    <property type="nucleotide sequence ID" value="NC_056793.1"/>
</dbReference>
<accession>A0A8F1B8D6</accession>
<comment type="similarity">
    <text evidence="1 4">Belongs to the universal ribosomal protein uS7 family.</text>
</comment>
<protein>
    <submittedName>
        <fullName evidence="6">Ribosomal protein S7</fullName>
    </submittedName>
</protein>
<dbReference type="Pfam" id="PF00177">
    <property type="entry name" value="Ribosomal_S7"/>
    <property type="match status" value="1"/>
</dbReference>
<evidence type="ECO:0000256" key="2">
    <source>
        <dbReference type="ARBA" id="ARBA00022980"/>
    </source>
</evidence>
<evidence type="ECO:0000256" key="3">
    <source>
        <dbReference type="ARBA" id="ARBA00023274"/>
    </source>
</evidence>
<dbReference type="PROSITE" id="PS00052">
    <property type="entry name" value="RIBOSOMAL_S7"/>
    <property type="match status" value="1"/>
</dbReference>
<keyword evidence="6" id="KW-0496">Mitochondrion</keyword>
<feature type="domain" description="Small ribosomal subunit protein uS7" evidence="5">
    <location>
        <begin position="6"/>
        <end position="133"/>
    </location>
</feature>
<dbReference type="GO" id="GO:0003723">
    <property type="term" value="F:RNA binding"/>
    <property type="evidence" value="ECO:0007669"/>
    <property type="project" value="InterPro"/>
</dbReference>
<dbReference type="AlphaFoldDB" id="A0A8F1B8D6"/>
<dbReference type="InterPro" id="IPR036823">
    <property type="entry name" value="Ribosomal_uS7_dom_sf"/>
</dbReference>
<keyword evidence="2 4" id="KW-0689">Ribosomal protein</keyword>
<proteinExistence type="inferred from homology"/>
<evidence type="ECO:0000313" key="6">
    <source>
        <dbReference type="EMBL" id="QWM93640.1"/>
    </source>
</evidence>
<gene>
    <name evidence="6" type="primary">rps7</name>
</gene>
<dbReference type="SUPFAM" id="SSF47973">
    <property type="entry name" value="Ribosomal protein S7"/>
    <property type="match status" value="1"/>
</dbReference>
<dbReference type="GO" id="GO:0005840">
    <property type="term" value="C:ribosome"/>
    <property type="evidence" value="ECO:0007669"/>
    <property type="project" value="UniProtKB-KW"/>
</dbReference>
<organism evidence="6">
    <name type="scientific">Navicula veneta</name>
    <dbReference type="NCBI Taxonomy" id="138539"/>
    <lineage>
        <taxon>Eukaryota</taxon>
        <taxon>Sar</taxon>
        <taxon>Stramenopiles</taxon>
        <taxon>Ochrophyta</taxon>
        <taxon>Bacillariophyta</taxon>
        <taxon>Bacillariophyceae</taxon>
        <taxon>Bacillariophycidae</taxon>
        <taxon>Naviculales</taxon>
        <taxon>Naviculaceae</taxon>
        <taxon>Navicula</taxon>
    </lineage>
</organism>
<evidence type="ECO:0000256" key="4">
    <source>
        <dbReference type="RuleBase" id="RU003619"/>
    </source>
</evidence>
<reference evidence="6" key="1">
    <citation type="journal article" date="2021" name="Ecol Indic">
        <title>Morphological and molecular identification reveals that waters from an isolated oasis in Tamanrasset (extreme South of Algerian Sahara) are colonized by opportunistic and pollution-tolerant diatom species.</title>
        <authorList>
            <person name="Gastineau R."/>
            <person name="Hamedi C."/>
            <person name="Baba Hamed M.B."/>
            <person name="Abi-Ayad S.-M.E.-A."/>
            <person name="Bak M."/>
            <person name="Lemieux C."/>
            <person name="Turmel M."/>
            <person name="Dobosz S."/>
            <person name="Wrobel R.J."/>
            <person name="Kierzek A."/>
            <person name="Lange-Bertalot H."/>
            <person name="Witkowski A."/>
        </authorList>
    </citation>
    <scope>NUCLEOTIDE SEQUENCE</scope>
    <source>
        <strain evidence="6">SZCZR1826</strain>
    </source>
</reference>
<dbReference type="InterPro" id="IPR020606">
    <property type="entry name" value="Ribosomal_uS7_CS"/>
</dbReference>
<keyword evidence="3 4" id="KW-0687">Ribonucleoprotein</keyword>
<dbReference type="EMBL" id="MT383644">
    <property type="protein sequence ID" value="QWM93640.1"/>
    <property type="molecule type" value="Genomic_DNA"/>
</dbReference>
<dbReference type="InterPro" id="IPR000235">
    <property type="entry name" value="Ribosomal_uS7"/>
</dbReference>
<name>A0A8F1B8D6_9STRA</name>
<dbReference type="InterPro" id="IPR023798">
    <property type="entry name" value="Ribosomal_uS7_dom"/>
</dbReference>
<dbReference type="Gene3D" id="1.10.455.10">
    <property type="entry name" value="Ribosomal protein S7 domain"/>
    <property type="match status" value="1"/>
</dbReference>
<evidence type="ECO:0000259" key="5">
    <source>
        <dbReference type="Pfam" id="PF00177"/>
    </source>
</evidence>
<dbReference type="GeneID" id="67123877"/>
<dbReference type="GO" id="GO:0006412">
    <property type="term" value="P:translation"/>
    <property type="evidence" value="ECO:0007669"/>
    <property type="project" value="InterPro"/>
</dbReference>
<sequence>MNNKNELIKKKLLKHILINGKKPISEKILTKSFKSIQKHQNKSHSEIFKLAITNSSPMFRIIKLKNKRKKKKSVKEIPAFLSTYVYRTSWGLKYLVSTATSKTDNIFLNRLKHEILSSAKDESSTITLKNELQNKTLKERKYFKHYRW</sequence>
<dbReference type="PIRSF" id="PIRSF002122">
    <property type="entry name" value="RPS7p_RPS7a_RPS5e_RPS7o"/>
    <property type="match status" value="1"/>
</dbReference>